<evidence type="ECO:0000256" key="3">
    <source>
        <dbReference type="ARBA" id="ARBA00023163"/>
    </source>
</evidence>
<evidence type="ECO:0000259" key="6">
    <source>
        <dbReference type="PROSITE" id="PS50888"/>
    </source>
</evidence>
<dbReference type="GO" id="GO:0046983">
    <property type="term" value="F:protein dimerization activity"/>
    <property type="evidence" value="ECO:0007669"/>
    <property type="project" value="InterPro"/>
</dbReference>
<dbReference type="Gene3D" id="4.10.280.10">
    <property type="entry name" value="Helix-loop-helix DNA-binding domain"/>
    <property type="match status" value="1"/>
</dbReference>
<organism evidence="7 8">
    <name type="scientific">Spinacia oleracea</name>
    <name type="common">Spinach</name>
    <dbReference type="NCBI Taxonomy" id="3562"/>
    <lineage>
        <taxon>Eukaryota</taxon>
        <taxon>Viridiplantae</taxon>
        <taxon>Streptophyta</taxon>
        <taxon>Embryophyta</taxon>
        <taxon>Tracheophyta</taxon>
        <taxon>Spermatophyta</taxon>
        <taxon>Magnoliopsida</taxon>
        <taxon>eudicotyledons</taxon>
        <taxon>Gunneridae</taxon>
        <taxon>Pentapetalae</taxon>
        <taxon>Caryophyllales</taxon>
        <taxon>Chenopodiaceae</taxon>
        <taxon>Chenopodioideae</taxon>
        <taxon>Anserineae</taxon>
        <taxon>Spinacia</taxon>
    </lineage>
</organism>
<dbReference type="Proteomes" id="UP000813463">
    <property type="component" value="Chromosome 4"/>
</dbReference>
<sequence length="469" mass="52114">MNRALPEMLHYLNTPANVIGVKGMEMSVLERQKMVLKWQQEQLFQVQTTQQQQLSCFNDLSMLSFFPAEAHDFHGADMNYGPSSVTTGPTLNELLNRPIKADPGGENGWMDFGMPKSGVNVGSLGIETAEQIHNSPGYEMNYGISRTASCPPSVAEAAEATVKAARDAKGRESLLSDQKLNGAAGRESFKKRKAEKNLRTPKIVDTEEDNKSKKSKGCAEEEESKITEQHSNSSHNQKESNGNNNDKKNKENSGCTSKDNSKHDYIHVRARRGQATDSHSLAERVRREKISERMKYLQDLVPGCNKITGKAGMLDEIINYVQSLQRQVEFLSMKLATVNPRLDFNIDDLIAKEVFAACSTSIPALGVSPDLNNPSYLQYNPIEQMDPVCGSTVAVNPIDLGLKRSISAPVSIPETFFDTSCFNQIPNSLQWDAELQNIYNMEFQQGRQPSFPVQTFTGTIESSSLKMEM</sequence>
<accession>A0A9R0JD13</accession>
<dbReference type="SUPFAM" id="SSF47459">
    <property type="entry name" value="HLH, helix-loop-helix DNA-binding domain"/>
    <property type="match status" value="1"/>
</dbReference>
<protein>
    <submittedName>
        <fullName evidence="8">Transcription factor HBI1</fullName>
    </submittedName>
</protein>
<dbReference type="GeneID" id="110803061"/>
<dbReference type="CDD" id="cd18919">
    <property type="entry name" value="bHLH_AtBPE_like"/>
    <property type="match status" value="1"/>
</dbReference>
<dbReference type="InterPro" id="IPR011598">
    <property type="entry name" value="bHLH_dom"/>
</dbReference>
<comment type="subcellular location">
    <subcellularLocation>
        <location evidence="1">Nucleus</location>
    </subcellularLocation>
</comment>
<feature type="compositionally biased region" description="Basic and acidic residues" evidence="5">
    <location>
        <begin position="195"/>
        <end position="212"/>
    </location>
</feature>
<evidence type="ECO:0000256" key="1">
    <source>
        <dbReference type="ARBA" id="ARBA00004123"/>
    </source>
</evidence>
<dbReference type="SMART" id="SM00353">
    <property type="entry name" value="HLH"/>
    <property type="match status" value="1"/>
</dbReference>
<dbReference type="PANTHER" id="PTHR12565:SF184">
    <property type="entry name" value="BHLH TRANSCRIPTION FACTOR"/>
    <property type="match status" value="1"/>
</dbReference>
<evidence type="ECO:0000313" key="8">
    <source>
        <dbReference type="RefSeq" id="XP_021864214.2"/>
    </source>
</evidence>
<proteinExistence type="predicted"/>
<feature type="region of interest" description="Disordered" evidence="5">
    <location>
        <begin position="167"/>
        <end position="263"/>
    </location>
</feature>
<dbReference type="InterPro" id="IPR024097">
    <property type="entry name" value="bHLH_ZIP_TF"/>
</dbReference>
<dbReference type="PROSITE" id="PS50888">
    <property type="entry name" value="BHLH"/>
    <property type="match status" value="1"/>
</dbReference>
<dbReference type="Pfam" id="PF00010">
    <property type="entry name" value="HLH"/>
    <property type="match status" value="1"/>
</dbReference>
<evidence type="ECO:0000256" key="4">
    <source>
        <dbReference type="ARBA" id="ARBA00023242"/>
    </source>
</evidence>
<keyword evidence="4" id="KW-0539">Nucleus</keyword>
<dbReference type="RefSeq" id="XP_021864214.2">
    <property type="nucleotide sequence ID" value="XM_022008522.2"/>
</dbReference>
<gene>
    <name evidence="8" type="primary">LOC110803061</name>
</gene>
<reference evidence="8" key="2">
    <citation type="submission" date="2025-08" db="UniProtKB">
        <authorList>
            <consortium name="RefSeq"/>
        </authorList>
    </citation>
    <scope>IDENTIFICATION</scope>
    <source>
        <tissue evidence="8">Leaf</tissue>
    </source>
</reference>
<dbReference type="GO" id="GO:0003700">
    <property type="term" value="F:DNA-binding transcription factor activity"/>
    <property type="evidence" value="ECO:0000318"/>
    <property type="project" value="GO_Central"/>
</dbReference>
<dbReference type="GO" id="GO:0005634">
    <property type="term" value="C:nucleus"/>
    <property type="evidence" value="ECO:0000318"/>
    <property type="project" value="GO_Central"/>
</dbReference>
<keyword evidence="7" id="KW-1185">Reference proteome</keyword>
<keyword evidence="3" id="KW-0804">Transcription</keyword>
<dbReference type="AlphaFoldDB" id="A0A9R0JD13"/>
<reference evidence="7" key="1">
    <citation type="journal article" date="2021" name="Nat. Commun.">
        <title>Genomic analyses provide insights into spinach domestication and the genetic basis of agronomic traits.</title>
        <authorList>
            <person name="Cai X."/>
            <person name="Sun X."/>
            <person name="Xu C."/>
            <person name="Sun H."/>
            <person name="Wang X."/>
            <person name="Ge C."/>
            <person name="Zhang Z."/>
            <person name="Wang Q."/>
            <person name="Fei Z."/>
            <person name="Jiao C."/>
            <person name="Wang Q."/>
        </authorList>
    </citation>
    <scope>NUCLEOTIDE SEQUENCE [LARGE SCALE GENOMIC DNA]</scope>
    <source>
        <strain evidence="7">cv. Varoflay</strain>
    </source>
</reference>
<dbReference type="InterPro" id="IPR036638">
    <property type="entry name" value="HLH_DNA-bd_sf"/>
</dbReference>
<evidence type="ECO:0000313" key="7">
    <source>
        <dbReference type="Proteomes" id="UP000813463"/>
    </source>
</evidence>
<name>A0A9R0JD13_SPIOL</name>
<evidence type="ECO:0000256" key="5">
    <source>
        <dbReference type="SAM" id="MobiDB-lite"/>
    </source>
</evidence>
<dbReference type="KEGG" id="soe:110803061"/>
<dbReference type="PANTHER" id="PTHR12565">
    <property type="entry name" value="STEROL REGULATORY ELEMENT-BINDING PROTEIN"/>
    <property type="match status" value="1"/>
</dbReference>
<keyword evidence="2" id="KW-0805">Transcription regulation</keyword>
<evidence type="ECO:0000256" key="2">
    <source>
        <dbReference type="ARBA" id="ARBA00023015"/>
    </source>
</evidence>
<feature type="domain" description="BHLH" evidence="6">
    <location>
        <begin position="274"/>
        <end position="324"/>
    </location>
</feature>